<dbReference type="EMBL" id="CP036273">
    <property type="protein sequence ID" value="QDU19860.1"/>
    <property type="molecule type" value="Genomic_DNA"/>
</dbReference>
<evidence type="ECO:0000256" key="1">
    <source>
        <dbReference type="ARBA" id="ARBA00022574"/>
    </source>
</evidence>
<accession>A0A517XQS3</accession>
<name>A0A517XQS3_9BACT</name>
<dbReference type="CDD" id="cd00200">
    <property type="entry name" value="WD40"/>
    <property type="match status" value="1"/>
</dbReference>
<dbReference type="KEGG" id="uli:ETAA1_17980"/>
<reference evidence="4 5" key="1">
    <citation type="submission" date="2019-02" db="EMBL/GenBank/DDBJ databases">
        <title>Deep-cultivation of Planctomycetes and their phenomic and genomic characterization uncovers novel biology.</title>
        <authorList>
            <person name="Wiegand S."/>
            <person name="Jogler M."/>
            <person name="Boedeker C."/>
            <person name="Pinto D."/>
            <person name="Vollmers J."/>
            <person name="Rivas-Marin E."/>
            <person name="Kohn T."/>
            <person name="Peeters S.H."/>
            <person name="Heuer A."/>
            <person name="Rast P."/>
            <person name="Oberbeckmann S."/>
            <person name="Bunk B."/>
            <person name="Jeske O."/>
            <person name="Meyerdierks A."/>
            <person name="Storesund J.E."/>
            <person name="Kallscheuer N."/>
            <person name="Luecker S."/>
            <person name="Lage O.M."/>
            <person name="Pohl T."/>
            <person name="Merkel B.J."/>
            <person name="Hornburger P."/>
            <person name="Mueller R.-W."/>
            <person name="Bruemmer F."/>
            <person name="Labrenz M."/>
            <person name="Spormann A.M."/>
            <person name="Op den Camp H."/>
            <person name="Overmann J."/>
            <person name="Amann R."/>
            <person name="Jetten M.S.M."/>
            <person name="Mascher T."/>
            <person name="Medema M.H."/>
            <person name="Devos D.P."/>
            <person name="Kaster A.-K."/>
            <person name="Ovreas L."/>
            <person name="Rohde M."/>
            <person name="Galperin M.Y."/>
            <person name="Jogler C."/>
        </authorList>
    </citation>
    <scope>NUCLEOTIDE SEQUENCE [LARGE SCALE GENOMIC DNA]</scope>
    <source>
        <strain evidence="4 5">ETA_A1</strain>
    </source>
</reference>
<dbReference type="Proteomes" id="UP000319576">
    <property type="component" value="Chromosome"/>
</dbReference>
<keyword evidence="1 3" id="KW-0853">WD repeat</keyword>
<dbReference type="SMART" id="SM00320">
    <property type="entry name" value="WD40"/>
    <property type="match status" value="7"/>
</dbReference>
<evidence type="ECO:0000256" key="2">
    <source>
        <dbReference type="ARBA" id="ARBA00022737"/>
    </source>
</evidence>
<gene>
    <name evidence="4" type="ORF">ETAA1_17980</name>
</gene>
<feature type="repeat" description="WD" evidence="3">
    <location>
        <begin position="323"/>
        <end position="350"/>
    </location>
</feature>
<dbReference type="SUPFAM" id="SSF50978">
    <property type="entry name" value="WD40 repeat-like"/>
    <property type="match status" value="1"/>
</dbReference>
<dbReference type="PROSITE" id="PS00678">
    <property type="entry name" value="WD_REPEATS_1"/>
    <property type="match status" value="1"/>
</dbReference>
<feature type="repeat" description="WD" evidence="3">
    <location>
        <begin position="32"/>
        <end position="73"/>
    </location>
</feature>
<dbReference type="OrthoDB" id="277950at2"/>
<dbReference type="PROSITE" id="PS50294">
    <property type="entry name" value="WD_REPEATS_REGION"/>
    <property type="match status" value="3"/>
</dbReference>
<dbReference type="PANTHER" id="PTHR44019">
    <property type="entry name" value="WD REPEAT-CONTAINING PROTEIN 55"/>
    <property type="match status" value="1"/>
</dbReference>
<dbReference type="PROSITE" id="PS50082">
    <property type="entry name" value="WD_REPEATS_2"/>
    <property type="match status" value="4"/>
</dbReference>
<dbReference type="InterPro" id="IPR001680">
    <property type="entry name" value="WD40_rpt"/>
</dbReference>
<protein>
    <submittedName>
        <fullName evidence="4">Translocation protein TolB</fullName>
    </submittedName>
</protein>
<evidence type="ECO:0000313" key="5">
    <source>
        <dbReference type="Proteomes" id="UP000319576"/>
    </source>
</evidence>
<dbReference type="InterPro" id="IPR036322">
    <property type="entry name" value="WD40_repeat_dom_sf"/>
</dbReference>
<evidence type="ECO:0000256" key="3">
    <source>
        <dbReference type="PROSITE-ProRule" id="PRU00221"/>
    </source>
</evidence>
<feature type="repeat" description="WD" evidence="3">
    <location>
        <begin position="128"/>
        <end position="155"/>
    </location>
</feature>
<keyword evidence="2" id="KW-0677">Repeat</keyword>
<dbReference type="PANTHER" id="PTHR44019:SF8">
    <property type="entry name" value="POC1 CENTRIOLAR PROTEIN HOMOLOG"/>
    <property type="match status" value="1"/>
</dbReference>
<dbReference type="PRINTS" id="PR00320">
    <property type="entry name" value="GPROTEINBRPT"/>
</dbReference>
<dbReference type="Gene3D" id="2.130.10.10">
    <property type="entry name" value="YVTN repeat-like/Quinoprotein amine dehydrogenase"/>
    <property type="match status" value="4"/>
</dbReference>
<dbReference type="InterPro" id="IPR015943">
    <property type="entry name" value="WD40/YVTN_repeat-like_dom_sf"/>
</dbReference>
<keyword evidence="5" id="KW-1185">Reference proteome</keyword>
<dbReference type="RefSeq" id="WP_145236471.1">
    <property type="nucleotide sequence ID" value="NZ_CP036273.1"/>
</dbReference>
<feature type="repeat" description="WD" evidence="3">
    <location>
        <begin position="221"/>
        <end position="262"/>
    </location>
</feature>
<dbReference type="AlphaFoldDB" id="A0A517XQS3"/>
<evidence type="ECO:0000313" key="4">
    <source>
        <dbReference type="EMBL" id="QDU19860.1"/>
    </source>
</evidence>
<proteinExistence type="predicted"/>
<dbReference type="Pfam" id="PF00400">
    <property type="entry name" value="WD40"/>
    <property type="match status" value="6"/>
</dbReference>
<dbReference type="InterPro" id="IPR019775">
    <property type="entry name" value="WD40_repeat_CS"/>
</dbReference>
<dbReference type="InterPro" id="IPR020472">
    <property type="entry name" value="WD40_PAC1"/>
</dbReference>
<sequence>MTVACRSLVVFGLLALPGTGAGQDRLKERAVLRGHTRYVNSVAYSPDGTLLASAAEDGTVRLWDVRTAREKATFEASGTEFVSLAFSPDGKTIAAAGGDFAGGEEDRRLLPSAIRLWDARTGKTRAILKGHAGHISAIAFSPDGRTLASGGNTSTSFLDFAGQIKLWETADATQRAALGSELSVVTSLVFTPDGRALVAGCDSTETVRVWEVETGKERAGFKGHKKLSACVAVSRDGTLVACAGSRGAVEVWDARTRETRPPVTLGDVQSARVAFSPDNRLLAVSTWDGRPGKATDARVGVYDVATGKALAVSGLYPDQFGDMVFSPDGRTLAAGSGDQTVKLWQVPAGK</sequence>
<organism evidence="4 5">
    <name type="scientific">Urbifossiella limnaea</name>
    <dbReference type="NCBI Taxonomy" id="2528023"/>
    <lineage>
        <taxon>Bacteria</taxon>
        <taxon>Pseudomonadati</taxon>
        <taxon>Planctomycetota</taxon>
        <taxon>Planctomycetia</taxon>
        <taxon>Gemmatales</taxon>
        <taxon>Gemmataceae</taxon>
        <taxon>Urbifossiella</taxon>
    </lineage>
</organism>
<dbReference type="InterPro" id="IPR050505">
    <property type="entry name" value="WDR55/POC1"/>
</dbReference>